<dbReference type="PANTHER" id="PTHR33528">
    <property type="entry name" value="OS07G0239500 PROTEIN"/>
    <property type="match status" value="1"/>
</dbReference>
<dbReference type="Gramene" id="OMO59648">
    <property type="protein sequence ID" value="OMO59648"/>
    <property type="gene ID" value="CCACVL1_24676"/>
</dbReference>
<dbReference type="PANTHER" id="PTHR33528:SF14">
    <property type="entry name" value="SOLUTE CARRIER FAMILY 35 MEMBER A4"/>
    <property type="match status" value="1"/>
</dbReference>
<evidence type="ECO:0000256" key="1">
    <source>
        <dbReference type="SAM" id="MobiDB-lite"/>
    </source>
</evidence>
<gene>
    <name evidence="2" type="ORF">CCACVL1_24676</name>
</gene>
<dbReference type="InterPro" id="IPR027854">
    <property type="entry name" value="STMP1"/>
</dbReference>
<dbReference type="OrthoDB" id="2012160at2759"/>
<evidence type="ECO:0000313" key="3">
    <source>
        <dbReference type="Proteomes" id="UP000188268"/>
    </source>
</evidence>
<keyword evidence="3" id="KW-1185">Reference proteome</keyword>
<name>A0A1R3GNG2_COCAP</name>
<sequence length="79" mass="8488">MGFIKISLSVVAGTVGGTVAGTVLGAYLAQNYSLPNIKTLATTGKLIKTHLNEATYRNPEAQEQKQTQEISHNDARQDN</sequence>
<dbReference type="Pfam" id="PF15054">
    <property type="entry name" value="DUF4535"/>
    <property type="match status" value="1"/>
</dbReference>
<dbReference type="Proteomes" id="UP000188268">
    <property type="component" value="Unassembled WGS sequence"/>
</dbReference>
<dbReference type="AlphaFoldDB" id="A0A1R3GNG2"/>
<dbReference type="EMBL" id="AWWV01013888">
    <property type="protein sequence ID" value="OMO59648.1"/>
    <property type="molecule type" value="Genomic_DNA"/>
</dbReference>
<proteinExistence type="predicted"/>
<accession>A0A1R3GNG2</accession>
<comment type="caution">
    <text evidence="2">The sequence shown here is derived from an EMBL/GenBank/DDBJ whole genome shotgun (WGS) entry which is preliminary data.</text>
</comment>
<organism evidence="2 3">
    <name type="scientific">Corchorus capsularis</name>
    <name type="common">Jute</name>
    <dbReference type="NCBI Taxonomy" id="210143"/>
    <lineage>
        <taxon>Eukaryota</taxon>
        <taxon>Viridiplantae</taxon>
        <taxon>Streptophyta</taxon>
        <taxon>Embryophyta</taxon>
        <taxon>Tracheophyta</taxon>
        <taxon>Spermatophyta</taxon>
        <taxon>Magnoliopsida</taxon>
        <taxon>eudicotyledons</taxon>
        <taxon>Gunneridae</taxon>
        <taxon>Pentapetalae</taxon>
        <taxon>rosids</taxon>
        <taxon>malvids</taxon>
        <taxon>Malvales</taxon>
        <taxon>Malvaceae</taxon>
        <taxon>Grewioideae</taxon>
        <taxon>Apeibeae</taxon>
        <taxon>Corchorus</taxon>
    </lineage>
</organism>
<feature type="region of interest" description="Disordered" evidence="1">
    <location>
        <begin position="55"/>
        <end position="79"/>
    </location>
</feature>
<evidence type="ECO:0000313" key="2">
    <source>
        <dbReference type="EMBL" id="OMO59648.1"/>
    </source>
</evidence>
<reference evidence="2 3" key="1">
    <citation type="submission" date="2013-09" db="EMBL/GenBank/DDBJ databases">
        <title>Corchorus capsularis genome sequencing.</title>
        <authorList>
            <person name="Alam M."/>
            <person name="Haque M.S."/>
            <person name="Islam M.S."/>
            <person name="Emdad E.M."/>
            <person name="Islam M.M."/>
            <person name="Ahmed B."/>
            <person name="Halim A."/>
            <person name="Hossen Q.M.M."/>
            <person name="Hossain M.Z."/>
            <person name="Ahmed R."/>
            <person name="Khan M.M."/>
            <person name="Islam R."/>
            <person name="Rashid M.M."/>
            <person name="Khan S.A."/>
            <person name="Rahman M.S."/>
            <person name="Alam M."/>
        </authorList>
    </citation>
    <scope>NUCLEOTIDE SEQUENCE [LARGE SCALE GENOMIC DNA]</scope>
    <source>
        <strain evidence="3">cv. CVL-1</strain>
        <tissue evidence="2">Whole seedling</tissue>
    </source>
</reference>
<protein>
    <submittedName>
        <fullName evidence="2">Uncharacterized protein</fullName>
    </submittedName>
</protein>